<evidence type="ECO:0000313" key="1">
    <source>
        <dbReference type="EMBL" id="MCI47768.1"/>
    </source>
</evidence>
<keyword evidence="1" id="KW-0723">Serine/threonine-protein kinase</keyword>
<comment type="caution">
    <text evidence="1">The sequence shown here is derived from an EMBL/GenBank/DDBJ whole genome shotgun (WGS) entry which is preliminary data.</text>
</comment>
<dbReference type="AlphaFoldDB" id="A0A392SFV7"/>
<evidence type="ECO:0000313" key="2">
    <source>
        <dbReference type="Proteomes" id="UP000265520"/>
    </source>
</evidence>
<keyword evidence="2" id="KW-1185">Reference proteome</keyword>
<sequence>MPFDYNNINPSSNSEYRGRKTPIFNGDAATFEWWKDKIYSHIIGIDEELWDIVEEGVTFENMNETGRLSIANKKLLSAAEKKTYMRHH</sequence>
<reference evidence="1 2" key="1">
    <citation type="journal article" date="2018" name="Front. Plant Sci.">
        <title>Red Clover (Trifolium pratense) and Zigzag Clover (T. medium) - A Picture of Genomic Similarities and Differences.</title>
        <authorList>
            <person name="Dluhosova J."/>
            <person name="Istvanek J."/>
            <person name="Nedelnik J."/>
            <person name="Repkova J."/>
        </authorList>
    </citation>
    <scope>NUCLEOTIDE SEQUENCE [LARGE SCALE GENOMIC DNA]</scope>
    <source>
        <strain evidence="2">cv. 10/8</strain>
        <tissue evidence="1">Leaf</tissue>
    </source>
</reference>
<organism evidence="1 2">
    <name type="scientific">Trifolium medium</name>
    <dbReference type="NCBI Taxonomy" id="97028"/>
    <lineage>
        <taxon>Eukaryota</taxon>
        <taxon>Viridiplantae</taxon>
        <taxon>Streptophyta</taxon>
        <taxon>Embryophyta</taxon>
        <taxon>Tracheophyta</taxon>
        <taxon>Spermatophyta</taxon>
        <taxon>Magnoliopsida</taxon>
        <taxon>eudicotyledons</taxon>
        <taxon>Gunneridae</taxon>
        <taxon>Pentapetalae</taxon>
        <taxon>rosids</taxon>
        <taxon>fabids</taxon>
        <taxon>Fabales</taxon>
        <taxon>Fabaceae</taxon>
        <taxon>Papilionoideae</taxon>
        <taxon>50 kb inversion clade</taxon>
        <taxon>NPAAA clade</taxon>
        <taxon>Hologalegina</taxon>
        <taxon>IRL clade</taxon>
        <taxon>Trifolieae</taxon>
        <taxon>Trifolium</taxon>
    </lineage>
</organism>
<keyword evidence="1" id="KW-0808">Transferase</keyword>
<protein>
    <submittedName>
        <fullName evidence="1">Serine/threonine protein kinase SRPK1</fullName>
    </submittedName>
</protein>
<accession>A0A392SFV7</accession>
<dbReference type="EMBL" id="LXQA010376805">
    <property type="protein sequence ID" value="MCI47768.1"/>
    <property type="molecule type" value="Genomic_DNA"/>
</dbReference>
<keyword evidence="1" id="KW-0418">Kinase</keyword>
<name>A0A392SFV7_9FABA</name>
<feature type="non-terminal residue" evidence="1">
    <location>
        <position position="88"/>
    </location>
</feature>
<proteinExistence type="predicted"/>
<dbReference type="Proteomes" id="UP000265520">
    <property type="component" value="Unassembled WGS sequence"/>
</dbReference>
<dbReference type="GO" id="GO:0004674">
    <property type="term" value="F:protein serine/threonine kinase activity"/>
    <property type="evidence" value="ECO:0007669"/>
    <property type="project" value="UniProtKB-KW"/>
</dbReference>